<evidence type="ECO:0000259" key="1">
    <source>
        <dbReference type="Pfam" id="PF05225"/>
    </source>
</evidence>
<dbReference type="GO" id="GO:0003677">
    <property type="term" value="F:DNA binding"/>
    <property type="evidence" value="ECO:0007669"/>
    <property type="project" value="InterPro"/>
</dbReference>
<dbReference type="InterPro" id="IPR007889">
    <property type="entry name" value="HTH_Psq"/>
</dbReference>
<sequence length="112" mass="12298">MSSPKLFSAAEAQKQLTVEAAVHAVQKVGWNGRKAAEYYETPRTTLQCRLLNLQPGRHGGKTKIPSHEENGLADFLINSSDIGIPLNRQHCAGVIVEMNTQLIKLCTVITLM</sequence>
<dbReference type="EMBL" id="BDGG01000066">
    <property type="protein sequence ID" value="GAV09937.1"/>
    <property type="molecule type" value="Genomic_DNA"/>
</dbReference>
<dbReference type="Pfam" id="PF05225">
    <property type="entry name" value="HTH_psq"/>
    <property type="match status" value="1"/>
</dbReference>
<reference evidence="2 3" key="1">
    <citation type="journal article" date="2016" name="Nat. Commun.">
        <title>Extremotolerant tardigrade genome and improved radiotolerance of human cultured cells by tardigrade-unique protein.</title>
        <authorList>
            <person name="Hashimoto T."/>
            <person name="Horikawa D.D."/>
            <person name="Saito Y."/>
            <person name="Kuwahara H."/>
            <person name="Kozuka-Hata H."/>
            <person name="Shin-I T."/>
            <person name="Minakuchi Y."/>
            <person name="Ohishi K."/>
            <person name="Motoyama A."/>
            <person name="Aizu T."/>
            <person name="Enomoto A."/>
            <person name="Kondo K."/>
            <person name="Tanaka S."/>
            <person name="Hara Y."/>
            <person name="Koshikawa S."/>
            <person name="Sagara H."/>
            <person name="Miura T."/>
            <person name="Yokobori S."/>
            <person name="Miyagawa K."/>
            <person name="Suzuki Y."/>
            <person name="Kubo T."/>
            <person name="Oyama M."/>
            <person name="Kohara Y."/>
            <person name="Fujiyama A."/>
            <person name="Arakawa K."/>
            <person name="Katayama T."/>
            <person name="Toyoda A."/>
            <person name="Kunieda T."/>
        </authorList>
    </citation>
    <scope>NUCLEOTIDE SEQUENCE [LARGE SCALE GENOMIC DNA]</scope>
    <source>
        <strain evidence="2 3">YOKOZUNA-1</strain>
    </source>
</reference>
<comment type="caution">
    <text evidence="2">The sequence shown here is derived from an EMBL/GenBank/DDBJ whole genome shotgun (WGS) entry which is preliminary data.</text>
</comment>
<protein>
    <recommendedName>
        <fullName evidence="1">HTH psq-type domain-containing protein</fullName>
    </recommendedName>
</protein>
<gene>
    <name evidence="2" type="primary">RvY_19406-1</name>
    <name evidence="2" type="synonym">RvY_19406.1</name>
    <name evidence="2" type="ORF">RvY_19406</name>
</gene>
<evidence type="ECO:0000313" key="2">
    <source>
        <dbReference type="EMBL" id="GAV09937.1"/>
    </source>
</evidence>
<organism evidence="2 3">
    <name type="scientific">Ramazzottius varieornatus</name>
    <name type="common">Water bear</name>
    <name type="synonym">Tardigrade</name>
    <dbReference type="NCBI Taxonomy" id="947166"/>
    <lineage>
        <taxon>Eukaryota</taxon>
        <taxon>Metazoa</taxon>
        <taxon>Ecdysozoa</taxon>
        <taxon>Tardigrada</taxon>
        <taxon>Eutardigrada</taxon>
        <taxon>Parachela</taxon>
        <taxon>Hypsibioidea</taxon>
        <taxon>Ramazzottiidae</taxon>
        <taxon>Ramazzottius</taxon>
    </lineage>
</organism>
<dbReference type="Proteomes" id="UP000186922">
    <property type="component" value="Unassembled WGS sequence"/>
</dbReference>
<name>A0A1D1W9A3_RAMVA</name>
<accession>A0A1D1W9A3</accession>
<keyword evidence="3" id="KW-1185">Reference proteome</keyword>
<proteinExistence type="predicted"/>
<feature type="domain" description="HTH psq-type" evidence="1">
    <location>
        <begin position="19"/>
        <end position="53"/>
    </location>
</feature>
<evidence type="ECO:0000313" key="3">
    <source>
        <dbReference type="Proteomes" id="UP000186922"/>
    </source>
</evidence>
<dbReference type="AlphaFoldDB" id="A0A1D1W9A3"/>